<dbReference type="CDD" id="cd06588">
    <property type="entry name" value="PhnB_like"/>
    <property type="match status" value="1"/>
</dbReference>
<dbReference type="Proteomes" id="UP001275440">
    <property type="component" value="Unassembled WGS sequence"/>
</dbReference>
<dbReference type="InterPro" id="IPR028973">
    <property type="entry name" value="PhnB-like"/>
</dbReference>
<proteinExistence type="predicted"/>
<dbReference type="EMBL" id="WBMO01000001">
    <property type="protein sequence ID" value="MDV2476365.1"/>
    <property type="molecule type" value="Genomic_DNA"/>
</dbReference>
<organism evidence="2 3">
    <name type="scientific">Rhodococcus zopfii</name>
    <dbReference type="NCBI Taxonomy" id="43772"/>
    <lineage>
        <taxon>Bacteria</taxon>
        <taxon>Bacillati</taxon>
        <taxon>Actinomycetota</taxon>
        <taxon>Actinomycetes</taxon>
        <taxon>Mycobacteriales</taxon>
        <taxon>Nocardiaceae</taxon>
        <taxon>Rhodococcus</taxon>
    </lineage>
</organism>
<dbReference type="InterPro" id="IPR029068">
    <property type="entry name" value="Glyas_Bleomycin-R_OHBP_Dase"/>
</dbReference>
<accession>A0ABU3WQU0</accession>
<feature type="domain" description="PhnB-like" evidence="1">
    <location>
        <begin position="3"/>
        <end position="117"/>
    </location>
</feature>
<comment type="caution">
    <text evidence="2">The sequence shown here is derived from an EMBL/GenBank/DDBJ whole genome shotgun (WGS) entry which is preliminary data.</text>
</comment>
<dbReference type="Pfam" id="PF06983">
    <property type="entry name" value="3-dmu-9_3-mt"/>
    <property type="match status" value="1"/>
</dbReference>
<protein>
    <submittedName>
        <fullName evidence="2">VOC family protein</fullName>
    </submittedName>
</protein>
<reference evidence="2 3" key="1">
    <citation type="submission" date="2019-10" db="EMBL/GenBank/DDBJ databases">
        <title>Draft Genome Assembly of Rhodococcus zopfii DSM44189.</title>
        <authorList>
            <person name="Sutton J.M."/>
            <person name="Akob D.M."/>
            <person name="Bushman T.J."/>
        </authorList>
    </citation>
    <scope>NUCLEOTIDE SEQUENCE [LARGE SCALE GENOMIC DNA]</scope>
    <source>
        <strain evidence="2 3">DSM 44189</strain>
    </source>
</reference>
<dbReference type="PANTHER" id="PTHR33990">
    <property type="entry name" value="PROTEIN YJDN-RELATED"/>
    <property type="match status" value="1"/>
</dbReference>
<name>A0ABU3WQU0_9NOCA</name>
<evidence type="ECO:0000313" key="3">
    <source>
        <dbReference type="Proteomes" id="UP001275440"/>
    </source>
</evidence>
<evidence type="ECO:0000259" key="1">
    <source>
        <dbReference type="Pfam" id="PF06983"/>
    </source>
</evidence>
<dbReference type="RefSeq" id="WP_072809844.1">
    <property type="nucleotide sequence ID" value="NZ_JAHWLX010000248.1"/>
</dbReference>
<sequence>MPKITPWLWFDMNAQEAAEYYITVFPNSRILKVTHYPEGAPVPAGTVLAVEFELDGTLFAGLNGGPQFQFSEAVSFSIDCADQDEVDHYWNALTGGGGEESQCGWLKDRFGVSWQVVPRRLDELMSDPDVGVVERVSEALMKMRKIKVPVLEEAARG</sequence>
<dbReference type="PANTHER" id="PTHR33990:SF2">
    <property type="entry name" value="PHNB-LIKE DOMAIN-CONTAINING PROTEIN"/>
    <property type="match status" value="1"/>
</dbReference>
<evidence type="ECO:0000313" key="2">
    <source>
        <dbReference type="EMBL" id="MDV2476365.1"/>
    </source>
</evidence>
<dbReference type="Gene3D" id="3.10.180.10">
    <property type="entry name" value="2,3-Dihydroxybiphenyl 1,2-Dioxygenase, domain 1"/>
    <property type="match status" value="1"/>
</dbReference>
<gene>
    <name evidence="2" type="ORF">F8M49_15385</name>
</gene>
<dbReference type="SUPFAM" id="SSF54593">
    <property type="entry name" value="Glyoxalase/Bleomycin resistance protein/Dihydroxybiphenyl dioxygenase"/>
    <property type="match status" value="1"/>
</dbReference>
<keyword evidence="3" id="KW-1185">Reference proteome</keyword>
<dbReference type="InterPro" id="IPR009725">
    <property type="entry name" value="3_dmu_93_MTrfase"/>
</dbReference>
<dbReference type="PIRSF" id="PIRSF021700">
    <property type="entry name" value="3_dmu_93_MTrfase"/>
    <property type="match status" value="1"/>
</dbReference>